<evidence type="ECO:0000313" key="2">
    <source>
        <dbReference type="EMBL" id="QOR70217.1"/>
    </source>
</evidence>
<protein>
    <recommendedName>
        <fullName evidence="1">Bacterial SCP orthologue domain-containing protein</fullName>
    </recommendedName>
</protein>
<dbReference type="Pfam" id="PF17844">
    <property type="entry name" value="SCP_3"/>
    <property type="match status" value="1"/>
</dbReference>
<name>A0A7M1SSU7_9MICO</name>
<proteinExistence type="predicted"/>
<accession>A0A7M1SSU7</accession>
<evidence type="ECO:0000259" key="1">
    <source>
        <dbReference type="Pfam" id="PF17844"/>
    </source>
</evidence>
<dbReference type="SUPFAM" id="SSF55718">
    <property type="entry name" value="SCP-like"/>
    <property type="match status" value="1"/>
</dbReference>
<dbReference type="InterPro" id="IPR041629">
    <property type="entry name" value="SCP_3"/>
</dbReference>
<dbReference type="Proteomes" id="UP000593758">
    <property type="component" value="Chromosome"/>
</dbReference>
<dbReference type="Gene3D" id="3.30.1050.40">
    <property type="match status" value="1"/>
</dbReference>
<gene>
    <name evidence="2" type="ORF">IM660_16635</name>
</gene>
<dbReference type="EMBL" id="CP063169">
    <property type="protein sequence ID" value="QOR70217.1"/>
    <property type="molecule type" value="Genomic_DNA"/>
</dbReference>
<dbReference type="InterPro" id="IPR036527">
    <property type="entry name" value="SCP2_sterol-bd_dom_sf"/>
</dbReference>
<evidence type="ECO:0000313" key="3">
    <source>
        <dbReference type="Proteomes" id="UP000593758"/>
    </source>
</evidence>
<sequence length="149" mass="15523">MAPRSTHLCQFGRARPRVAVGSVGSPAVARRRIDPSEGESAVGAWLAGEADRRSVATAVRYALQTLTDRAPGHSVEVRVPPAGVTQVIEGPRHTRGTPPNVIETDAETFLALATGRLMWDEAVASGAVAASGQRADLGSLLPLWGPPVG</sequence>
<organism evidence="2 3">
    <name type="scientific">Ruania alkalisoli</name>
    <dbReference type="NCBI Taxonomy" id="2779775"/>
    <lineage>
        <taxon>Bacteria</taxon>
        <taxon>Bacillati</taxon>
        <taxon>Actinomycetota</taxon>
        <taxon>Actinomycetes</taxon>
        <taxon>Micrococcales</taxon>
        <taxon>Ruaniaceae</taxon>
        <taxon>Ruania</taxon>
    </lineage>
</organism>
<keyword evidence="3" id="KW-1185">Reference proteome</keyword>
<dbReference type="AlphaFoldDB" id="A0A7M1SSU7"/>
<reference evidence="2 3" key="1">
    <citation type="submission" date="2020-10" db="EMBL/GenBank/DDBJ databases">
        <title>Haloactinobacterium sp. RN3S43, a bacterium isolated from saline soil.</title>
        <authorList>
            <person name="Sun J.-Q."/>
        </authorList>
    </citation>
    <scope>NUCLEOTIDE SEQUENCE [LARGE SCALE GENOMIC DNA]</scope>
    <source>
        <strain evidence="2 3">RN3S43</strain>
    </source>
</reference>
<feature type="domain" description="Bacterial SCP orthologue" evidence="1">
    <location>
        <begin position="51"/>
        <end position="143"/>
    </location>
</feature>
<dbReference type="KEGG" id="halt:IM660_16635"/>